<keyword evidence="2" id="KW-1185">Reference proteome</keyword>
<name>A0A117DPS1_9DEIO</name>
<reference evidence="2" key="1">
    <citation type="submission" date="2015-11" db="EMBL/GenBank/DDBJ databases">
        <title>Draft Genome Sequence of the Radioresistant Bacterium Deinococcus grandis, Isolated from Freshwater Fish in Japan.</title>
        <authorList>
            <person name="Satoh K."/>
            <person name="Onodera T."/>
            <person name="Omoso K."/>
            <person name="Takeda-Yano K."/>
            <person name="Katayama T."/>
            <person name="Oono Y."/>
            <person name="Narumi I."/>
        </authorList>
    </citation>
    <scope>NUCLEOTIDE SEQUENCE [LARGE SCALE GENOMIC DNA]</scope>
    <source>
        <strain evidence="2">ATCC 43672</strain>
    </source>
</reference>
<organism evidence="1 2">
    <name type="scientific">Deinococcus grandis</name>
    <dbReference type="NCBI Taxonomy" id="57498"/>
    <lineage>
        <taxon>Bacteria</taxon>
        <taxon>Thermotogati</taxon>
        <taxon>Deinococcota</taxon>
        <taxon>Deinococci</taxon>
        <taxon>Deinococcales</taxon>
        <taxon>Deinococcaceae</taxon>
        <taxon>Deinococcus</taxon>
    </lineage>
</organism>
<sequence length="142" mass="15172">MALAIAAQEVKVSDSVGVCPVCEYWDGDHAPECVISRLRDLGVEGRQAHRRALLLVTLLTAGEGMTLAHLADVTGVTLEDVRDIVRALFTEGLAYPDWSVAGRVHLTTAPHVQDACLAAADLLGLTLAQPRVPHSPLLKGFK</sequence>
<dbReference type="EMBL" id="BCMS01000006">
    <property type="protein sequence ID" value="GAQ23909.1"/>
    <property type="molecule type" value="Genomic_DNA"/>
</dbReference>
<accession>A0A117DPS1</accession>
<evidence type="ECO:0000313" key="1">
    <source>
        <dbReference type="EMBL" id="GAQ23909.1"/>
    </source>
</evidence>
<comment type="caution">
    <text evidence="1">The sequence shown here is derived from an EMBL/GenBank/DDBJ whole genome shotgun (WGS) entry which is preliminary data.</text>
</comment>
<dbReference type="Proteomes" id="UP000056209">
    <property type="component" value="Unassembled WGS sequence"/>
</dbReference>
<gene>
    <name evidence="1" type="ORF">DEIGR_400042</name>
</gene>
<proteinExistence type="predicted"/>
<evidence type="ECO:0000313" key="2">
    <source>
        <dbReference type="Proteomes" id="UP000056209"/>
    </source>
</evidence>
<protein>
    <submittedName>
        <fullName evidence="1">HTH domain protein</fullName>
    </submittedName>
</protein>
<dbReference type="AlphaFoldDB" id="A0A117DPS1"/>